<evidence type="ECO:0000313" key="2">
    <source>
        <dbReference type="Proteomes" id="UP000305202"/>
    </source>
</evidence>
<comment type="caution">
    <text evidence="1">The sequence shown here is derived from an EMBL/GenBank/DDBJ whole genome shotgun (WGS) entry which is preliminary data.</text>
</comment>
<name>A0ABY2SFC2_9HYPH</name>
<accession>A0ABY2SFC2</accession>
<dbReference type="Proteomes" id="UP000305202">
    <property type="component" value="Unassembled WGS sequence"/>
</dbReference>
<proteinExistence type="predicted"/>
<organism evidence="1 2">
    <name type="scientific">Martelella alba</name>
    <dbReference type="NCBI Taxonomy" id="2590451"/>
    <lineage>
        <taxon>Bacteria</taxon>
        <taxon>Pseudomonadati</taxon>
        <taxon>Pseudomonadota</taxon>
        <taxon>Alphaproteobacteria</taxon>
        <taxon>Hyphomicrobiales</taxon>
        <taxon>Aurantimonadaceae</taxon>
        <taxon>Martelella</taxon>
    </lineage>
</organism>
<dbReference type="EMBL" id="SZPQ01000041">
    <property type="protein sequence ID" value="TKI03595.1"/>
    <property type="molecule type" value="Genomic_DNA"/>
</dbReference>
<protein>
    <submittedName>
        <fullName evidence="1">Multidrug ABC transporter ATPase</fullName>
    </submittedName>
</protein>
<gene>
    <name evidence="1" type="ORF">FCN80_21115</name>
</gene>
<sequence length="64" mass="7165">MSFALKIGIQAGSPTERLARVLKENKGRYNISKDGFISINMDNADVQDAIKRQVSKLVDIKERS</sequence>
<evidence type="ECO:0000313" key="1">
    <source>
        <dbReference type="EMBL" id="TKI03595.1"/>
    </source>
</evidence>
<reference evidence="1 2" key="1">
    <citation type="submission" date="2019-04" db="EMBL/GenBank/DDBJ databases">
        <authorList>
            <person name="Li M."/>
            <person name="Gao C."/>
        </authorList>
    </citation>
    <scope>NUCLEOTIDE SEQUENCE [LARGE SCALE GENOMIC DNA]</scope>
    <source>
        <strain evidence="1 2">BGMRC 2031</strain>
    </source>
</reference>
<keyword evidence="2" id="KW-1185">Reference proteome</keyword>